<dbReference type="Proteomes" id="UP000010319">
    <property type="component" value="Unassembled WGS sequence"/>
</dbReference>
<keyword evidence="2" id="KW-1185">Reference proteome</keyword>
<accession>A0ABP2E6L4</accession>
<proteinExistence type="predicted"/>
<dbReference type="InterPro" id="IPR016181">
    <property type="entry name" value="Acyl_CoA_acyltransferase"/>
</dbReference>
<evidence type="ECO:0000313" key="2">
    <source>
        <dbReference type="Proteomes" id="UP000010319"/>
    </source>
</evidence>
<gene>
    <name evidence="1" type="ORF">yberc0001_3430</name>
</gene>
<sequence length="105" mass="11864">MENVQIRHVESTDYQALQQLFSHPQVYRDTLQLPLPPQEMWAKKIKDIPTGVHNLVACIDGTIVGQLTVDANQRARRRHVATFGIAVDANFCGHFLILCAKPCRV</sequence>
<dbReference type="EMBL" id="AALC02000015">
    <property type="protein sequence ID" value="EEQ07181.1"/>
    <property type="molecule type" value="Genomic_DNA"/>
</dbReference>
<dbReference type="SUPFAM" id="SSF55729">
    <property type="entry name" value="Acyl-CoA N-acyltransferases (Nat)"/>
    <property type="match status" value="1"/>
</dbReference>
<name>A0ABP2E6L4_YERBE</name>
<comment type="caution">
    <text evidence="1">The sequence shown here is derived from an EMBL/GenBank/DDBJ whole genome shotgun (WGS) entry which is preliminary data.</text>
</comment>
<reference evidence="1" key="1">
    <citation type="submission" date="2008-12" db="EMBL/GenBank/DDBJ databases">
        <title>Annotation of the Yersinia bercovieri ATCC 43970 genome.</title>
        <authorList>
            <person name="Read T.D."/>
            <person name="Akmal A."/>
            <person name="Bishop-Lilly K."/>
            <person name="Chen P.E."/>
            <person name="Cook C."/>
            <person name="Kiley M.P."/>
            <person name="Lentz S."/>
            <person name="Mateczun A."/>
            <person name="Nagarajan N."/>
            <person name="Nolan N."/>
            <person name="Osborne B.I."/>
            <person name="Pop M."/>
            <person name="Sozhamannan S."/>
            <person name="Stewart A.C."/>
            <person name="Sulakvelidze A."/>
            <person name="Thomason B."/>
            <person name="Willner K."/>
            <person name="Zwick M.E."/>
        </authorList>
    </citation>
    <scope>NUCLEOTIDE SEQUENCE [LARGE SCALE GENOMIC DNA]</scope>
    <source>
        <strain evidence="1">ATCC 43970</strain>
    </source>
</reference>
<protein>
    <submittedName>
        <fullName evidence="1">Histone acetyltransferase HPA2 and acetyltransferase</fullName>
    </submittedName>
</protein>
<evidence type="ECO:0000313" key="1">
    <source>
        <dbReference type="EMBL" id="EEQ07181.1"/>
    </source>
</evidence>
<organism evidence="1 2">
    <name type="scientific">Yersinia bercovieri ATCC 43970</name>
    <dbReference type="NCBI Taxonomy" id="349968"/>
    <lineage>
        <taxon>Bacteria</taxon>
        <taxon>Pseudomonadati</taxon>
        <taxon>Pseudomonadota</taxon>
        <taxon>Gammaproteobacteria</taxon>
        <taxon>Enterobacterales</taxon>
        <taxon>Yersiniaceae</taxon>
        <taxon>Yersinia</taxon>
    </lineage>
</organism>
<dbReference type="Gene3D" id="3.40.630.30">
    <property type="match status" value="1"/>
</dbReference>